<dbReference type="Pfam" id="PF00581">
    <property type="entry name" value="Rhodanese"/>
    <property type="match status" value="1"/>
</dbReference>
<dbReference type="InterPro" id="IPR036873">
    <property type="entry name" value="Rhodanese-like_dom_sf"/>
</dbReference>
<protein>
    <submittedName>
        <fullName evidence="2">ChrE, involved in the processing of chromium-glutathione-complexes</fullName>
    </submittedName>
    <submittedName>
        <fullName evidence="3">Superoxide dismutase SodM-like protein</fullName>
    </submittedName>
</protein>
<reference evidence="3" key="7">
    <citation type="submission" date="2004-10" db="EMBL/GenBank/DDBJ databases">
        <title>Sequence and features of the Ralstonia metallidurans CH34 heavy metal plasmids pMOL28 and pMOL30.</title>
        <authorList>
            <person name="van der Lelie D."/>
            <person name="Monchy S."/>
            <person name="Taghavi S."/>
            <person name="McCorkle S."/>
            <person name="Dunn J."/>
            <person name="Benotmane M."/>
            <person name="Vallaeys T."/>
            <person name="Lapidus A."/>
            <person name="Mergeay M."/>
        </authorList>
    </citation>
    <scope>NUCLEOTIDE SEQUENCE</scope>
    <source>
        <strain evidence="3">CH34</strain>
        <plasmid evidence="3">pMOL28</plasmid>
    </source>
</reference>
<dbReference type="AlphaFoldDB" id="Q5NUZ8"/>
<reference evidence="2" key="10">
    <citation type="submission" date="2010-02" db="EMBL/GenBank/DDBJ databases">
        <authorList>
            <person name="Janssen P.J."/>
            <person name="Van Houdt R."/>
            <person name="Moors H."/>
            <person name="Monsieurs P."/>
            <person name="Morin N."/>
            <person name="Benotmane R."/>
            <person name="Lapidus A."/>
            <person name="McCorkle S."/>
            <person name="Monchy S."/>
            <person name="Taghavi S."/>
            <person name="van der Lelie N."/>
            <person name="Dunn J."/>
            <person name="Leys N."/>
            <person name="Mergeay M."/>
        </authorList>
    </citation>
    <scope>NUCLEOTIDE SEQUENCE</scope>
    <source>
        <strain evidence="2">CH34</strain>
        <plasmid evidence="2">pMOL28</plasmid>
    </source>
</reference>
<reference evidence="2" key="8">
    <citation type="submission" date="2006-04" db="EMBL/GenBank/DDBJ databases">
        <title>Complete sequence of the chromosome of Ralstonia metallidurans CH34.</title>
        <authorList>
            <consortium name="US DOE Joint Genome Institute"/>
            <person name="Copeland A."/>
            <person name="Lucas S."/>
            <person name="Lapidus A."/>
            <person name="Barry K."/>
            <person name="Detter J.C."/>
            <person name="Glavina del Rio T."/>
            <person name="Hammon N."/>
            <person name="Israni S."/>
            <person name="Dalin E."/>
            <person name="Tice H."/>
            <person name="Martinez M."/>
            <person name="Goltsman E."/>
            <person name="Pitluck S."/>
            <person name="Schmutz J."/>
            <person name="Larimer F."/>
            <person name="Land M."/>
            <person name="Hauser L."/>
            <person name="Kyrpides N."/>
            <person name="Kim E."/>
            <person name="Mergeay M."/>
            <person name="Benotmane M.A."/>
            <person name="Vallaeys T."/>
            <person name="Michaux A."/>
            <person name="Monchy S."/>
            <person name="Dunn J."/>
            <person name="McCorkle S."/>
            <person name="Taghavi S."/>
            <person name="van der Lelie D."/>
            <person name="Richardson P."/>
        </authorList>
    </citation>
    <scope>NUCLEOTIDE SEQUENCE</scope>
    <source>
        <strain evidence="2">CH34</strain>
        <plasmid evidence="2">pMOL28</plasmid>
    </source>
</reference>
<dbReference type="InterPro" id="IPR001763">
    <property type="entry name" value="Rhodanese-like_dom"/>
</dbReference>
<evidence type="ECO:0000313" key="4">
    <source>
        <dbReference type="Proteomes" id="UP000002429"/>
    </source>
</evidence>
<geneLocation type="plasmid" evidence="2 4">
    <name>pMOL28</name>
</geneLocation>
<reference evidence="3" key="5">
    <citation type="journal article" date="2000" name="J. Bacteriol.">
        <title>Regulation of the cnr cobalt and nickel resistance determinant of Ralstonia eutropha (Alcaligenes eutrophus) CH34.</title>
        <authorList>
            <person name="Tibazarwa C."/>
            <person name="Wuertz S."/>
            <person name="Mergeay M."/>
            <person name="Wyns L."/>
            <person name="van Der Lelie D."/>
        </authorList>
    </citation>
    <scope>NUCLEOTIDE SEQUENCE</scope>
    <source>
        <strain evidence="3">CH34</strain>
    </source>
</reference>
<dbReference type="HOGENOM" id="CLU_089574_16_0_4"/>
<sequence>MPNATSSLELAAALHGLNAPQLIDVRRKPAFDASEQMIAGAAWRNPDELGNWIATLDANRPVTVYCVHGHQVSQDCAALLEAVGFDATYLVGGFEDWIAGNHPTIRKPLRIEP</sequence>
<reference evidence="3" key="2">
    <citation type="journal article" date="1996" name="Mol. Gen. Genet.">
        <title>Identification of a partition and replication region in the Alcaligenes eutrophus megaplasmid pMOL28.</title>
        <authorList>
            <person name="Taghavi S."/>
            <person name="Provoost A."/>
            <person name="Mergeay M."/>
            <person name="van der Lelie D."/>
        </authorList>
    </citation>
    <scope>NUCLEOTIDE SEQUENCE</scope>
    <source>
        <strain evidence="3">CH34</strain>
    </source>
</reference>
<dbReference type="PROSITE" id="PS50206">
    <property type="entry name" value="RHODANESE_3"/>
    <property type="match status" value="1"/>
</dbReference>
<dbReference type="Proteomes" id="UP000002429">
    <property type="component" value="Plasmid pMOL28"/>
</dbReference>
<reference evidence="3" key="3">
    <citation type="journal article" date="1997" name="Plasmid">
        <title>Genetic and physical maps of the Alcaligenes eutrophus CH34 megaplasmid pMOL28 and its derivative pMOL50 obtained after temperature-induced mutagenesis and mortality.</title>
        <authorList>
            <person name="Taghavi S."/>
            <person name="Mergeay M."/>
            <person name="van der Lelie D."/>
        </authorList>
    </citation>
    <scope>NUCLEOTIDE SEQUENCE</scope>
    <source>
        <strain evidence="3">CH34</strain>
    </source>
</reference>
<dbReference type="EMBL" id="CP000355">
    <property type="protein sequence ID" value="ABF13059.1"/>
    <property type="molecule type" value="Genomic_DNA"/>
</dbReference>
<dbReference type="GeneID" id="60825783"/>
<evidence type="ECO:0000313" key="2">
    <source>
        <dbReference type="EMBL" id="ABF13059.1"/>
    </source>
</evidence>
<proteinExistence type="predicted"/>
<evidence type="ECO:0000259" key="1">
    <source>
        <dbReference type="PROSITE" id="PS50206"/>
    </source>
</evidence>
<reference evidence="3" key="4">
    <citation type="journal article" date="2000" name="J. Bacteriol.">
        <title>Regulation of the cnr cobalt and nickel resistance determinant from Ralstonia sp. strain CH34.</title>
        <authorList>
            <person name="Grass G."/>
            <person name="Grosse C."/>
            <person name="Nies D.H."/>
        </authorList>
    </citation>
    <scope>NUCLEOTIDE SEQUENCE</scope>
    <source>
        <strain evidence="3">CH34</strain>
    </source>
</reference>
<dbReference type="EMBL" id="X90708">
    <property type="protein sequence ID" value="CAI30236.1"/>
    <property type="molecule type" value="Genomic_DNA"/>
</dbReference>
<dbReference type="KEGG" id="rme:Rmet_6200"/>
<evidence type="ECO:0000313" key="3">
    <source>
        <dbReference type="EMBL" id="CAI30236.1"/>
    </source>
</evidence>
<keyword evidence="4" id="KW-1185">Reference proteome</keyword>
<name>Q5NUZ8_CUPMC</name>
<dbReference type="RefSeq" id="WP_011239975.1">
    <property type="nucleotide sequence ID" value="NC_006525.1"/>
</dbReference>
<dbReference type="NCBIfam" id="NF033833">
    <property type="entry name" value="rhodan_ChrE"/>
    <property type="match status" value="1"/>
</dbReference>
<dbReference type="SMART" id="SM00450">
    <property type="entry name" value="RHOD"/>
    <property type="match status" value="1"/>
</dbReference>
<dbReference type="SUPFAM" id="SSF52821">
    <property type="entry name" value="Rhodanese/Cell cycle control phosphatase"/>
    <property type="match status" value="1"/>
</dbReference>
<reference evidence="4" key="9">
    <citation type="journal article" date="2010" name="PLoS ONE">
        <title>The complete genome sequence of Cupriavidus metallidurans strain CH34, a master survivalist in harsh and anthropogenic environments.</title>
        <authorList>
            <person name="Janssen P.J."/>
            <person name="Van Houdt R."/>
            <person name="Moors H."/>
            <person name="Monsieurs P."/>
            <person name="Morin N."/>
            <person name="Michaux A."/>
            <person name="Benotmane M.A."/>
            <person name="Leys N."/>
            <person name="Vallaeys T."/>
            <person name="Lapidus A."/>
            <person name="Monchy S."/>
            <person name="Medigue C."/>
            <person name="Taghavi S."/>
            <person name="McCorkle S."/>
            <person name="Dunn J."/>
            <person name="van der Lelie D."/>
            <person name="Mergeay M."/>
        </authorList>
    </citation>
    <scope>NUCLEOTIDE SEQUENCE [LARGE SCALE GENOMIC DNA]</scope>
    <source>
        <strain evidence="4">ATCC 43123 / DSM 2839 / NBRC 102507 / CH34</strain>
        <plasmid evidence="4">Plasmid pMOL28</plasmid>
    </source>
</reference>
<gene>
    <name evidence="2" type="primary">chrE</name>
    <name evidence="2" type="ordered locus">Rmet_6200</name>
    <name evidence="3" type="ORF">RMe0092</name>
</gene>
<dbReference type="Gene3D" id="3.40.250.10">
    <property type="entry name" value="Rhodanese-like domain"/>
    <property type="match status" value="1"/>
</dbReference>
<accession>Q5NUZ8</accession>
<feature type="domain" description="Rhodanese" evidence="1">
    <location>
        <begin position="16"/>
        <end position="106"/>
    </location>
</feature>
<reference evidence="3" key="1">
    <citation type="journal article" date="1993" name="J. Bacteriol.">
        <title>Characterization of the inducible nickel and cobalt resistance determinant cnr from pMOL28 of Alcaligenes eutrophus CH34.</title>
        <authorList>
            <person name="Liesegang H."/>
            <person name="Lemke K."/>
            <person name="Siddiqui R.A."/>
            <person name="Schlegel H.G."/>
        </authorList>
    </citation>
    <scope>NUCLEOTIDE SEQUENCE</scope>
    <source>
        <strain evidence="3">CH34</strain>
    </source>
</reference>
<organism evidence="2 4">
    <name type="scientific">Cupriavidus metallidurans (strain ATCC 43123 / DSM 2839 / NBRC 102507 / CH34)</name>
    <name type="common">Ralstonia metallidurans</name>
    <dbReference type="NCBI Taxonomy" id="266264"/>
    <lineage>
        <taxon>Bacteria</taxon>
        <taxon>Pseudomonadati</taxon>
        <taxon>Pseudomonadota</taxon>
        <taxon>Betaproteobacteria</taxon>
        <taxon>Burkholderiales</taxon>
        <taxon>Burkholderiaceae</taxon>
        <taxon>Cupriavidus</taxon>
    </lineage>
</organism>
<keyword evidence="2" id="KW-0614">Plasmid</keyword>
<reference evidence="3" key="6">
    <citation type="journal article" date="2002" name="Arch. Microbiol.">
        <title>New genes involved in chromate resistance in Ralstonia metallidurans strain CH34.</title>
        <authorList>
            <person name="Juhnke S."/>
            <person name="Peitzsch N."/>
            <person name="Hubener N."/>
            <person name="Grosse C."/>
            <person name="Nies D.H."/>
        </authorList>
    </citation>
    <scope>NUCLEOTIDE SEQUENCE</scope>
    <source>
        <strain evidence="3">CH34</strain>
    </source>
</reference>